<organism evidence="2">
    <name type="scientific">Alloyangia sp. H15</name>
    <dbReference type="NCBI Taxonomy" id="3029062"/>
    <lineage>
        <taxon>Bacteria</taxon>
        <taxon>Pseudomonadati</taxon>
        <taxon>Pseudomonadota</taxon>
        <taxon>Alphaproteobacteria</taxon>
        <taxon>Rhodobacterales</taxon>
        <taxon>Roseobacteraceae</taxon>
        <taxon>Alloyangia</taxon>
    </lineage>
</organism>
<dbReference type="AlphaFoldDB" id="A0AAU8AMZ1"/>
<reference evidence="2" key="1">
    <citation type="submission" date="2023-02" db="EMBL/GenBank/DDBJ databases">
        <title>Description and genomic characterization of Salipiger bruguierae sp. nov., isolated from the sediment of mangrove plant Bruguiera sexangula.</title>
        <authorList>
            <person name="Long M."/>
        </authorList>
    </citation>
    <scope>NUCLEOTIDE SEQUENCE</scope>
    <source>
        <strain evidence="2">H15</strain>
    </source>
</reference>
<keyword evidence="1" id="KW-1133">Transmembrane helix</keyword>
<keyword evidence="1" id="KW-0812">Transmembrane</keyword>
<dbReference type="RefSeq" id="WP_353474773.1">
    <property type="nucleotide sequence ID" value="NZ_CP123385.1"/>
</dbReference>
<keyword evidence="1" id="KW-0472">Membrane</keyword>
<sequence length="76" mass="7896">MLNLTGQIALLLRVFILLPLAGLAATLPFVDFDKASGILSIDLNAASIAAAVVIWGLVSGGTFAWSRWVKALGGKT</sequence>
<feature type="transmembrane region" description="Helical" evidence="1">
    <location>
        <begin position="48"/>
        <end position="66"/>
    </location>
</feature>
<proteinExistence type="predicted"/>
<accession>A0AAU8AMZ1</accession>
<evidence type="ECO:0000313" key="2">
    <source>
        <dbReference type="EMBL" id="XCC95906.1"/>
    </source>
</evidence>
<protein>
    <submittedName>
        <fullName evidence="2">Uncharacterized protein</fullName>
    </submittedName>
</protein>
<evidence type="ECO:0000256" key="1">
    <source>
        <dbReference type="SAM" id="Phobius"/>
    </source>
</evidence>
<name>A0AAU8AMZ1_9RHOB</name>
<dbReference type="EMBL" id="CP123385">
    <property type="protein sequence ID" value="XCC95906.1"/>
    <property type="molecule type" value="Genomic_DNA"/>
</dbReference>
<gene>
    <name evidence="2" type="ORF">PVT71_14485</name>
</gene>